<protein>
    <submittedName>
        <fullName evidence="1">DUF4003 family protein</fullName>
    </submittedName>
</protein>
<accession>A0A5D4RWH7</accession>
<sequence length="347" mass="39796">MCIRSKTKPPSHHIRIYIKQPIKDVITMIQDPINQYEDIYTTLKKRLRWQASDHQVLMLTASIYCSNDHPFDVERFMDISEMIKKESGMFSHMKSQLRFSCAALLDVKSEDPRLQFERLQSLYDRLIEAGFKKGVYTHLAALAVLGEEEIDPDLPERALTLYKRMAKEHLFLTGHSDYPLAMLLAKKGQENIVDHIETFYDQLNHEGFRKGNDLQTMSHILSLQEEEGPESMISRALRIHDALRSEGIRMKPAFYPHIALLSFVKDADCSRVRSIWDNLNGIKAFKWHKDVNFMMAVNFYVSNQLEDTSLATTNLTTTIETLIQAQQTAMIATMSASAVITSSSSNS</sequence>
<reference evidence="1 2" key="1">
    <citation type="submission" date="2019-08" db="EMBL/GenBank/DDBJ databases">
        <title>Bacillus genomes from the desert of Cuatro Cienegas, Coahuila.</title>
        <authorList>
            <person name="Olmedo-Alvarez G."/>
        </authorList>
    </citation>
    <scope>NUCLEOTIDE SEQUENCE [LARGE SCALE GENOMIC DNA]</scope>
    <source>
        <strain evidence="1 2">CH108_3D</strain>
    </source>
</reference>
<gene>
    <name evidence="1" type="ORF">FZC83_10245</name>
</gene>
<organism evidence="1 2">
    <name type="scientific">Rossellomorea marisflavi</name>
    <dbReference type="NCBI Taxonomy" id="189381"/>
    <lineage>
        <taxon>Bacteria</taxon>
        <taxon>Bacillati</taxon>
        <taxon>Bacillota</taxon>
        <taxon>Bacilli</taxon>
        <taxon>Bacillales</taxon>
        <taxon>Bacillaceae</taxon>
        <taxon>Rossellomorea</taxon>
    </lineage>
</organism>
<dbReference type="InterPro" id="IPR025062">
    <property type="entry name" value="DUF4003"/>
</dbReference>
<comment type="caution">
    <text evidence="1">The sequence shown here is derived from an EMBL/GenBank/DDBJ whole genome shotgun (WGS) entry which is preliminary data.</text>
</comment>
<dbReference type="AlphaFoldDB" id="A0A5D4RWH7"/>
<dbReference type="EMBL" id="VTEQ01000002">
    <property type="protein sequence ID" value="TYS55310.1"/>
    <property type="molecule type" value="Genomic_DNA"/>
</dbReference>
<evidence type="ECO:0000313" key="2">
    <source>
        <dbReference type="Proteomes" id="UP000322997"/>
    </source>
</evidence>
<dbReference type="Proteomes" id="UP000322997">
    <property type="component" value="Unassembled WGS sequence"/>
</dbReference>
<evidence type="ECO:0000313" key="1">
    <source>
        <dbReference type="EMBL" id="TYS55310.1"/>
    </source>
</evidence>
<proteinExistence type="predicted"/>
<name>A0A5D4RWH7_9BACI</name>
<dbReference type="Pfam" id="PF13170">
    <property type="entry name" value="DUF4003"/>
    <property type="match status" value="1"/>
</dbReference>